<evidence type="ECO:0000313" key="2">
    <source>
        <dbReference type="EnsemblMetazoa" id="ASIC008047-PA"/>
    </source>
</evidence>
<organism evidence="1">
    <name type="scientific">Anopheles sinensis</name>
    <name type="common">Mosquito</name>
    <dbReference type="NCBI Taxonomy" id="74873"/>
    <lineage>
        <taxon>Eukaryota</taxon>
        <taxon>Metazoa</taxon>
        <taxon>Ecdysozoa</taxon>
        <taxon>Arthropoda</taxon>
        <taxon>Hexapoda</taxon>
        <taxon>Insecta</taxon>
        <taxon>Pterygota</taxon>
        <taxon>Neoptera</taxon>
        <taxon>Endopterygota</taxon>
        <taxon>Diptera</taxon>
        <taxon>Nematocera</taxon>
        <taxon>Culicoidea</taxon>
        <taxon>Culicidae</taxon>
        <taxon>Anophelinae</taxon>
        <taxon>Anopheles</taxon>
    </lineage>
</organism>
<gene>
    <name evidence="1" type="ORF">ZHAS_00008047</name>
</gene>
<dbReference type="EnsemblMetazoa" id="ASIC008047-RA">
    <property type="protein sequence ID" value="ASIC008047-PA"/>
    <property type="gene ID" value="ASIC008047"/>
</dbReference>
<dbReference type="EMBL" id="ATLV01015636">
    <property type="status" value="NOT_ANNOTATED_CDS"/>
    <property type="molecule type" value="Genomic_DNA"/>
</dbReference>
<dbReference type="AlphaFoldDB" id="A0A084VRF7"/>
<sequence length="73" mass="8106">MICGHPRGTTARFASLTGTNQTRGLAVSPSDVPEGLRLAEPRRDFQEVWTFLRFNVSVQVKNAFTAAERSLNK</sequence>
<accession>A0A084VRF7</accession>
<reference evidence="2" key="2">
    <citation type="submission" date="2020-05" db="UniProtKB">
        <authorList>
            <consortium name="EnsemblMetazoa"/>
        </authorList>
    </citation>
    <scope>IDENTIFICATION</scope>
</reference>
<protein>
    <submittedName>
        <fullName evidence="1 2">Transcriptional protein SWT1</fullName>
    </submittedName>
</protein>
<dbReference type="VEuPathDB" id="VectorBase:ASIC008047"/>
<proteinExistence type="predicted"/>
<dbReference type="Proteomes" id="UP000030765">
    <property type="component" value="Unassembled WGS sequence"/>
</dbReference>
<evidence type="ECO:0000313" key="3">
    <source>
        <dbReference type="Proteomes" id="UP000030765"/>
    </source>
</evidence>
<dbReference type="EMBL" id="KE525025">
    <property type="protein sequence ID" value="KFB40551.1"/>
    <property type="molecule type" value="Genomic_DNA"/>
</dbReference>
<name>A0A084VRF7_ANOSI</name>
<reference evidence="1 3" key="1">
    <citation type="journal article" date="2014" name="BMC Genomics">
        <title>Genome sequence of Anopheles sinensis provides insight into genetics basis of mosquito competence for malaria parasites.</title>
        <authorList>
            <person name="Zhou D."/>
            <person name="Zhang D."/>
            <person name="Ding G."/>
            <person name="Shi L."/>
            <person name="Hou Q."/>
            <person name="Ye Y."/>
            <person name="Xu Y."/>
            <person name="Zhou H."/>
            <person name="Xiong C."/>
            <person name="Li S."/>
            <person name="Yu J."/>
            <person name="Hong S."/>
            <person name="Yu X."/>
            <person name="Zou P."/>
            <person name="Chen C."/>
            <person name="Chang X."/>
            <person name="Wang W."/>
            <person name="Lv Y."/>
            <person name="Sun Y."/>
            <person name="Ma L."/>
            <person name="Shen B."/>
            <person name="Zhu C."/>
        </authorList>
    </citation>
    <scope>NUCLEOTIDE SEQUENCE [LARGE SCALE GENOMIC DNA]</scope>
</reference>
<keyword evidence="3" id="KW-1185">Reference proteome</keyword>
<evidence type="ECO:0000313" key="1">
    <source>
        <dbReference type="EMBL" id="KFB40551.1"/>
    </source>
</evidence>